<evidence type="ECO:0000256" key="1">
    <source>
        <dbReference type="SAM" id="MobiDB-lite"/>
    </source>
</evidence>
<dbReference type="EMBL" id="KN121467">
    <property type="protein sequence ID" value="KFO36351.1"/>
    <property type="molecule type" value="Genomic_DNA"/>
</dbReference>
<dbReference type="AlphaFoldDB" id="A0A091EL97"/>
<feature type="region of interest" description="Disordered" evidence="1">
    <location>
        <begin position="1"/>
        <end position="37"/>
    </location>
</feature>
<reference evidence="2 3" key="1">
    <citation type="submission" date="2013-11" db="EMBL/GenBank/DDBJ databases">
        <title>The Damaraland mole rat (Fukomys damarensis) genome and evolution of African mole rats.</title>
        <authorList>
            <person name="Gladyshev V.N."/>
            <person name="Fang X."/>
        </authorList>
    </citation>
    <scope>NUCLEOTIDE SEQUENCE [LARGE SCALE GENOMIC DNA]</scope>
    <source>
        <tissue evidence="2">Liver</tissue>
    </source>
</reference>
<dbReference type="Proteomes" id="UP000028990">
    <property type="component" value="Unassembled WGS sequence"/>
</dbReference>
<sequence length="112" mass="12165">MQVPADDASIAGGQEDESDGSRIVDGQSGAGNQAGGGSAEAEVAKIYLALFNEHPDFYRELTINGSLLTVSVLRWIAQDPGHLYKVFDSFLKDLSLFFHTINFLGPRYPFPS</sequence>
<accession>A0A091EL97</accession>
<protein>
    <submittedName>
        <fullName evidence="2">Uncharacterized protein</fullName>
    </submittedName>
</protein>
<name>A0A091EL97_FUKDA</name>
<gene>
    <name evidence="2" type="ORF">H920_02245</name>
</gene>
<keyword evidence="3" id="KW-1185">Reference proteome</keyword>
<organism evidence="2 3">
    <name type="scientific">Fukomys damarensis</name>
    <name type="common">Damaraland mole rat</name>
    <name type="synonym">Cryptomys damarensis</name>
    <dbReference type="NCBI Taxonomy" id="885580"/>
    <lineage>
        <taxon>Eukaryota</taxon>
        <taxon>Metazoa</taxon>
        <taxon>Chordata</taxon>
        <taxon>Craniata</taxon>
        <taxon>Vertebrata</taxon>
        <taxon>Euteleostomi</taxon>
        <taxon>Mammalia</taxon>
        <taxon>Eutheria</taxon>
        <taxon>Euarchontoglires</taxon>
        <taxon>Glires</taxon>
        <taxon>Rodentia</taxon>
        <taxon>Hystricomorpha</taxon>
        <taxon>Bathyergidae</taxon>
        <taxon>Fukomys</taxon>
    </lineage>
</organism>
<feature type="compositionally biased region" description="Gly residues" evidence="1">
    <location>
        <begin position="28"/>
        <end position="37"/>
    </location>
</feature>
<proteinExistence type="predicted"/>
<evidence type="ECO:0000313" key="3">
    <source>
        <dbReference type="Proteomes" id="UP000028990"/>
    </source>
</evidence>
<evidence type="ECO:0000313" key="2">
    <source>
        <dbReference type="EMBL" id="KFO36351.1"/>
    </source>
</evidence>